<proteinExistence type="predicted"/>
<evidence type="ECO:0000313" key="3">
    <source>
        <dbReference type="Proteomes" id="UP001642260"/>
    </source>
</evidence>
<gene>
    <name evidence="2" type="ORF">ERUC_LOCUS8781</name>
</gene>
<feature type="region of interest" description="Disordered" evidence="1">
    <location>
        <begin position="42"/>
        <end position="100"/>
    </location>
</feature>
<name>A0ABC8JHM7_ERUVS</name>
<dbReference type="Proteomes" id="UP001642260">
    <property type="component" value="Unassembled WGS sequence"/>
</dbReference>
<accession>A0ABC8JHM7</accession>
<feature type="compositionally biased region" description="Basic and acidic residues" evidence="1">
    <location>
        <begin position="84"/>
        <end position="100"/>
    </location>
</feature>
<evidence type="ECO:0000256" key="1">
    <source>
        <dbReference type="SAM" id="MobiDB-lite"/>
    </source>
</evidence>
<dbReference type="AlphaFoldDB" id="A0ABC8JHM7"/>
<reference evidence="2 3" key="1">
    <citation type="submission" date="2022-03" db="EMBL/GenBank/DDBJ databases">
        <authorList>
            <person name="Macdonald S."/>
            <person name="Ahmed S."/>
            <person name="Newling K."/>
        </authorList>
    </citation>
    <scope>NUCLEOTIDE SEQUENCE [LARGE SCALE GENOMIC DNA]</scope>
</reference>
<dbReference type="EMBL" id="CAKOAT010090822">
    <property type="protein sequence ID" value="CAH8320230.1"/>
    <property type="molecule type" value="Genomic_DNA"/>
</dbReference>
<organism evidence="2 3">
    <name type="scientific">Eruca vesicaria subsp. sativa</name>
    <name type="common">Garden rocket</name>
    <name type="synonym">Eruca sativa</name>
    <dbReference type="NCBI Taxonomy" id="29727"/>
    <lineage>
        <taxon>Eukaryota</taxon>
        <taxon>Viridiplantae</taxon>
        <taxon>Streptophyta</taxon>
        <taxon>Embryophyta</taxon>
        <taxon>Tracheophyta</taxon>
        <taxon>Spermatophyta</taxon>
        <taxon>Magnoliopsida</taxon>
        <taxon>eudicotyledons</taxon>
        <taxon>Gunneridae</taxon>
        <taxon>Pentapetalae</taxon>
        <taxon>rosids</taxon>
        <taxon>malvids</taxon>
        <taxon>Brassicales</taxon>
        <taxon>Brassicaceae</taxon>
        <taxon>Brassiceae</taxon>
        <taxon>Eruca</taxon>
    </lineage>
</organism>
<feature type="compositionally biased region" description="Polar residues" evidence="1">
    <location>
        <begin position="71"/>
        <end position="83"/>
    </location>
</feature>
<protein>
    <submittedName>
        <fullName evidence="2">Uncharacterized protein</fullName>
    </submittedName>
</protein>
<evidence type="ECO:0000313" key="2">
    <source>
        <dbReference type="EMBL" id="CAH8320230.1"/>
    </source>
</evidence>
<sequence length="122" mass="13264">MSLSKNDMLETTTKLMIKEKSKSIAEGSGEYVPAAPEAVFSMGHDNQASSGMSGKSKSSKRKGASWKRFKQNTGAGTATNIENGKNRQENEDNKIKRKSSEEAENIVAALCIFSFHFLVSQG</sequence>
<comment type="caution">
    <text evidence="2">The sequence shown here is derived from an EMBL/GenBank/DDBJ whole genome shotgun (WGS) entry which is preliminary data.</text>
</comment>
<keyword evidence="3" id="KW-1185">Reference proteome</keyword>
<feature type="compositionally biased region" description="Basic residues" evidence="1">
    <location>
        <begin position="57"/>
        <end position="70"/>
    </location>
</feature>